<evidence type="ECO:0000313" key="1">
    <source>
        <dbReference type="EMBL" id="OTP73794.1"/>
    </source>
</evidence>
<organism evidence="1 2">
    <name type="scientific">Caballeronia sordidicola</name>
    <name type="common">Burkholderia sordidicola</name>
    <dbReference type="NCBI Taxonomy" id="196367"/>
    <lineage>
        <taxon>Bacteria</taxon>
        <taxon>Pseudomonadati</taxon>
        <taxon>Pseudomonadota</taxon>
        <taxon>Betaproteobacteria</taxon>
        <taxon>Burkholderiales</taxon>
        <taxon>Burkholderiaceae</taxon>
        <taxon>Caballeronia</taxon>
    </lineage>
</organism>
<accession>A0A242MRH9</accession>
<reference evidence="1 2" key="1">
    <citation type="submission" date="2017-03" db="EMBL/GenBank/DDBJ databases">
        <title>Genome analysis of strain PAMC 26510.</title>
        <authorList>
            <person name="Oh H.-M."/>
            <person name="Yang J.-A."/>
        </authorList>
    </citation>
    <scope>NUCLEOTIDE SEQUENCE [LARGE SCALE GENOMIC DNA]</scope>
    <source>
        <strain evidence="1 2">PAMC 26510</strain>
    </source>
</reference>
<evidence type="ECO:0000313" key="2">
    <source>
        <dbReference type="Proteomes" id="UP000194546"/>
    </source>
</evidence>
<comment type="caution">
    <text evidence="1">The sequence shown here is derived from an EMBL/GenBank/DDBJ whole genome shotgun (WGS) entry which is preliminary data.</text>
</comment>
<name>A0A242MRH9_CABSO</name>
<dbReference type="Proteomes" id="UP000194546">
    <property type="component" value="Unassembled WGS sequence"/>
</dbReference>
<dbReference type="AlphaFoldDB" id="A0A242MRH9"/>
<proteinExistence type="predicted"/>
<sequence>MLFSNVEGEPRKWLRLDDAVAELGEIMPIRVEMRVARAPGCRSK</sequence>
<protein>
    <submittedName>
        <fullName evidence="1">Uncharacterized protein</fullName>
    </submittedName>
</protein>
<gene>
    <name evidence="1" type="ORF">PAMC26510_18060</name>
</gene>
<dbReference type="EMBL" id="NBTY01000097">
    <property type="protein sequence ID" value="OTP73794.1"/>
    <property type="molecule type" value="Genomic_DNA"/>
</dbReference>